<sequence>MTRFVTAIVAMILIGGAALAEAPTGQHTSPTQKARFGQTLFSGTKLKFLLGAERQKKPTEVQYSRAWIDKQPAVKKGDAEWQCLAEALYFEARGESTKGQFAVAEVIMNRADHDYYPSTVCGVINQGTGRKYQCQFTYNCDGVANKIYERDAYARVGKVAQFMIEGASRELTAGATHYHTKAVSPSWSRKFKRTATIGVHHFYRQPTRISKKQP</sequence>
<feature type="domain" description="Cell wall hydrolase SleB" evidence="2">
    <location>
        <begin position="94"/>
        <end position="203"/>
    </location>
</feature>
<feature type="chain" id="PRO_5013382348" evidence="1">
    <location>
        <begin position="21"/>
        <end position="214"/>
    </location>
</feature>
<organism evidence="3 4">
    <name type="scientific">Shimia gijangensis</name>
    <dbReference type="NCBI Taxonomy" id="1470563"/>
    <lineage>
        <taxon>Bacteria</taxon>
        <taxon>Pseudomonadati</taxon>
        <taxon>Pseudomonadota</taxon>
        <taxon>Alphaproteobacteria</taxon>
        <taxon>Rhodobacterales</taxon>
        <taxon>Roseobacteraceae</taxon>
    </lineage>
</organism>
<dbReference type="InterPro" id="IPR011105">
    <property type="entry name" value="Cell_wall_hydrolase_SleB"/>
</dbReference>
<evidence type="ECO:0000259" key="2">
    <source>
        <dbReference type="Pfam" id="PF07486"/>
    </source>
</evidence>
<keyword evidence="3" id="KW-0378">Hydrolase</keyword>
<dbReference type="Gene3D" id="1.10.10.2520">
    <property type="entry name" value="Cell wall hydrolase SleB, domain 1"/>
    <property type="match status" value="1"/>
</dbReference>
<dbReference type="RefSeq" id="WP_083599230.1">
    <property type="nucleotide sequence ID" value="NZ_FQZQ01000002.1"/>
</dbReference>
<dbReference type="InterPro" id="IPR042047">
    <property type="entry name" value="SleB_dom1"/>
</dbReference>
<evidence type="ECO:0000313" key="3">
    <source>
        <dbReference type="EMBL" id="SHI68235.1"/>
    </source>
</evidence>
<dbReference type="Pfam" id="PF07486">
    <property type="entry name" value="Hydrolase_2"/>
    <property type="match status" value="1"/>
</dbReference>
<evidence type="ECO:0000256" key="1">
    <source>
        <dbReference type="SAM" id="SignalP"/>
    </source>
</evidence>
<dbReference type="GO" id="GO:0016787">
    <property type="term" value="F:hydrolase activity"/>
    <property type="evidence" value="ECO:0007669"/>
    <property type="project" value="UniProtKB-KW"/>
</dbReference>
<dbReference type="AlphaFoldDB" id="A0A1M6D4P1"/>
<dbReference type="Proteomes" id="UP000183982">
    <property type="component" value="Unassembled WGS sequence"/>
</dbReference>
<reference evidence="4" key="1">
    <citation type="submission" date="2016-11" db="EMBL/GenBank/DDBJ databases">
        <authorList>
            <person name="Varghese N."/>
            <person name="Submissions S."/>
        </authorList>
    </citation>
    <scope>NUCLEOTIDE SEQUENCE [LARGE SCALE GENOMIC DNA]</scope>
    <source>
        <strain evidence="4">DSM 100564</strain>
    </source>
</reference>
<feature type="signal peptide" evidence="1">
    <location>
        <begin position="1"/>
        <end position="20"/>
    </location>
</feature>
<dbReference type="EMBL" id="FQZQ01000002">
    <property type="protein sequence ID" value="SHI68235.1"/>
    <property type="molecule type" value="Genomic_DNA"/>
</dbReference>
<keyword evidence="4" id="KW-1185">Reference proteome</keyword>
<accession>A0A1M6D4P1</accession>
<dbReference type="OrthoDB" id="9785345at2"/>
<proteinExistence type="predicted"/>
<keyword evidence="1" id="KW-0732">Signal</keyword>
<evidence type="ECO:0000313" key="4">
    <source>
        <dbReference type="Proteomes" id="UP000183982"/>
    </source>
</evidence>
<protein>
    <submittedName>
        <fullName evidence="3">Cell Wall Hydrolase</fullName>
    </submittedName>
</protein>
<dbReference type="STRING" id="1470563.SAMN05444000_102229"/>
<gene>
    <name evidence="3" type="ORF">SAMN05444000_102229</name>
</gene>
<name>A0A1M6D4P1_9RHOB</name>